<dbReference type="STRING" id="33960.TY91_08205"/>
<comment type="cofactor">
    <cofactor evidence="1">
        <name>Mg(2+)</name>
        <dbReference type="ChEBI" id="CHEBI:18420"/>
    </cofactor>
</comment>
<dbReference type="NCBIfam" id="NF045485">
    <property type="entry name" value="FPPsyn"/>
    <property type="match status" value="1"/>
</dbReference>
<evidence type="ECO:0000256" key="11">
    <source>
        <dbReference type="ARBA" id="ARBA00049399"/>
    </source>
</evidence>
<dbReference type="SFLD" id="SFLDG01017">
    <property type="entry name" value="Polyprenyl_Transferase_Like"/>
    <property type="match status" value="1"/>
</dbReference>
<reference evidence="13 14" key="1">
    <citation type="journal article" date="2015" name="Genome Announc.">
        <title>Expanding the biotechnology potential of lactobacilli through comparative genomics of 213 strains and associated genera.</title>
        <authorList>
            <person name="Sun Z."/>
            <person name="Harris H.M."/>
            <person name="McCann A."/>
            <person name="Guo C."/>
            <person name="Argimon S."/>
            <person name="Zhang W."/>
            <person name="Yang X."/>
            <person name="Jeffery I.B."/>
            <person name="Cooney J.C."/>
            <person name="Kagawa T.F."/>
            <person name="Liu W."/>
            <person name="Song Y."/>
            <person name="Salvetti E."/>
            <person name="Wrobel A."/>
            <person name="Rasinkangas P."/>
            <person name="Parkhill J."/>
            <person name="Rea M.C."/>
            <person name="O'Sullivan O."/>
            <person name="Ritari J."/>
            <person name="Douillard F.P."/>
            <person name="Paul Ross R."/>
            <person name="Yang R."/>
            <person name="Briner A.E."/>
            <person name="Felis G.E."/>
            <person name="de Vos W.M."/>
            <person name="Barrangou R."/>
            <person name="Klaenhammer T.R."/>
            <person name="Caufield P.W."/>
            <person name="Cui Y."/>
            <person name="Zhang H."/>
            <person name="O'Toole P.W."/>
        </authorList>
    </citation>
    <scope>NUCLEOTIDE SEQUENCE [LARGE SCALE GENOMIC DNA]</scope>
    <source>
        <strain evidence="13 14">DSM 20515</strain>
    </source>
</reference>
<dbReference type="SFLD" id="SFLDS00005">
    <property type="entry name" value="Isoprenoid_Synthase_Type_I"/>
    <property type="match status" value="1"/>
</dbReference>
<organism evidence="13 14">
    <name type="scientific">Secundilactobacillus collinoides DSM 20515 = JCM 1123</name>
    <dbReference type="NCBI Taxonomy" id="1423733"/>
    <lineage>
        <taxon>Bacteria</taxon>
        <taxon>Bacillati</taxon>
        <taxon>Bacillota</taxon>
        <taxon>Bacilli</taxon>
        <taxon>Lactobacillales</taxon>
        <taxon>Lactobacillaceae</taxon>
        <taxon>Secundilactobacillus</taxon>
    </lineage>
</organism>
<dbReference type="PROSITE" id="PS00444">
    <property type="entry name" value="POLYPRENYL_SYNTHASE_2"/>
    <property type="match status" value="1"/>
</dbReference>
<protein>
    <recommendedName>
        <fullName evidence="4">Farnesyl diphosphate synthase</fullName>
        <ecNumber evidence="3">2.5.1.10</ecNumber>
    </recommendedName>
    <alternativeName>
        <fullName evidence="10">(2E,6E)-farnesyl diphosphate synthase</fullName>
    </alternativeName>
    <alternativeName>
        <fullName evidence="9">Geranyltranstransferase</fullName>
    </alternativeName>
</protein>
<evidence type="ECO:0000256" key="10">
    <source>
        <dbReference type="ARBA" id="ARBA00032873"/>
    </source>
</evidence>
<keyword evidence="5 12" id="KW-0808">Transferase</keyword>
<evidence type="ECO:0000313" key="14">
    <source>
        <dbReference type="Proteomes" id="UP000051845"/>
    </source>
</evidence>
<evidence type="ECO:0000256" key="8">
    <source>
        <dbReference type="ARBA" id="ARBA00023229"/>
    </source>
</evidence>
<dbReference type="SUPFAM" id="SSF48576">
    <property type="entry name" value="Terpenoid synthases"/>
    <property type="match status" value="1"/>
</dbReference>
<dbReference type="GO" id="GO:0004337">
    <property type="term" value="F:(2E,6E)-farnesyl diphosphate synthase activity"/>
    <property type="evidence" value="ECO:0007669"/>
    <property type="project" value="UniProtKB-EC"/>
</dbReference>
<dbReference type="InterPro" id="IPR008949">
    <property type="entry name" value="Isoprenoid_synthase_dom_sf"/>
</dbReference>
<evidence type="ECO:0000256" key="5">
    <source>
        <dbReference type="ARBA" id="ARBA00022679"/>
    </source>
</evidence>
<keyword evidence="8" id="KW-0414">Isoprene biosynthesis</keyword>
<dbReference type="PANTHER" id="PTHR43281:SF1">
    <property type="entry name" value="FARNESYL DIPHOSPHATE SYNTHASE"/>
    <property type="match status" value="1"/>
</dbReference>
<dbReference type="PANTHER" id="PTHR43281">
    <property type="entry name" value="FARNESYL DIPHOSPHATE SYNTHASE"/>
    <property type="match status" value="1"/>
</dbReference>
<evidence type="ECO:0000256" key="1">
    <source>
        <dbReference type="ARBA" id="ARBA00001946"/>
    </source>
</evidence>
<dbReference type="InterPro" id="IPR000092">
    <property type="entry name" value="Polyprenyl_synt"/>
</dbReference>
<evidence type="ECO:0000313" key="13">
    <source>
        <dbReference type="EMBL" id="KRM77368.1"/>
    </source>
</evidence>
<dbReference type="InterPro" id="IPR053378">
    <property type="entry name" value="Prenyl_diphosphate_synthase"/>
</dbReference>
<comment type="catalytic activity">
    <reaction evidence="11">
        <text>isopentenyl diphosphate + (2E)-geranyl diphosphate = (2E,6E)-farnesyl diphosphate + diphosphate</text>
        <dbReference type="Rhea" id="RHEA:19361"/>
        <dbReference type="ChEBI" id="CHEBI:33019"/>
        <dbReference type="ChEBI" id="CHEBI:58057"/>
        <dbReference type="ChEBI" id="CHEBI:128769"/>
        <dbReference type="ChEBI" id="CHEBI:175763"/>
        <dbReference type="EC" id="2.5.1.10"/>
    </reaction>
</comment>
<dbReference type="Proteomes" id="UP000051845">
    <property type="component" value="Unassembled WGS sequence"/>
</dbReference>
<evidence type="ECO:0000256" key="6">
    <source>
        <dbReference type="ARBA" id="ARBA00022723"/>
    </source>
</evidence>
<dbReference type="FunFam" id="1.10.600.10:FF:000001">
    <property type="entry name" value="Geranylgeranyl diphosphate synthase"/>
    <property type="match status" value="1"/>
</dbReference>
<gene>
    <name evidence="13" type="ORF">FC82_GL000615</name>
</gene>
<evidence type="ECO:0000256" key="3">
    <source>
        <dbReference type="ARBA" id="ARBA00012439"/>
    </source>
</evidence>
<dbReference type="GO" id="GO:0016114">
    <property type="term" value="P:terpenoid biosynthetic process"/>
    <property type="evidence" value="ECO:0007669"/>
    <property type="project" value="UniProtKB-ARBA"/>
</dbReference>
<dbReference type="GO" id="GO:0046872">
    <property type="term" value="F:metal ion binding"/>
    <property type="evidence" value="ECO:0007669"/>
    <property type="project" value="UniProtKB-KW"/>
</dbReference>
<comment type="caution">
    <text evidence="13">The sequence shown here is derived from an EMBL/GenBank/DDBJ whole genome shotgun (WGS) entry which is preliminary data.</text>
</comment>
<dbReference type="EC" id="2.5.1.10" evidence="3"/>
<evidence type="ECO:0000256" key="4">
    <source>
        <dbReference type="ARBA" id="ARBA00015100"/>
    </source>
</evidence>
<keyword evidence="6" id="KW-0479">Metal-binding</keyword>
<dbReference type="InterPro" id="IPR033749">
    <property type="entry name" value="Polyprenyl_synt_CS"/>
</dbReference>
<sequence>MTITKQLADFEALYRPQINTYLKENLPKDVDQTILSDAMAYSVNAGGKRLRPLLTLAVLVASGHADITADQLRAAGALELLHTYSLIHDDLPAMDNDDLRRGVATNHVKFGAGMATLAGDGLLTLAFQWLVDNQLPESQKTALVAALAVNAGPSGMVAGQADDISNEHHQLDLPALENLHRHKTGALLHYAVQAGCILAKTTPDETKALLHFADQFGLAFQIYDDLLDVTSTAEQLGKRVHKDAQEAKNTYPSLFGVDGTKTRLAAVVADAQAALVPLQQDSQLDVSLLAAFLSYFQIEG</sequence>
<dbReference type="Pfam" id="PF00348">
    <property type="entry name" value="polyprenyl_synt"/>
    <property type="match status" value="1"/>
</dbReference>
<dbReference type="RefSeq" id="WP_153020999.1">
    <property type="nucleotide sequence ID" value="NZ_AYYR01000013.1"/>
</dbReference>
<dbReference type="Gene3D" id="1.10.600.10">
    <property type="entry name" value="Farnesyl Diphosphate Synthase"/>
    <property type="match status" value="1"/>
</dbReference>
<dbReference type="EMBL" id="AYYR01000013">
    <property type="protein sequence ID" value="KRM77368.1"/>
    <property type="molecule type" value="Genomic_DNA"/>
</dbReference>
<comment type="similarity">
    <text evidence="2 12">Belongs to the FPP/GGPP synthase family.</text>
</comment>
<dbReference type="AlphaFoldDB" id="A0A0R2BDN0"/>
<dbReference type="CDD" id="cd00685">
    <property type="entry name" value="Trans_IPPS_HT"/>
    <property type="match status" value="1"/>
</dbReference>
<name>A0A0R2BDN0_SECCO</name>
<evidence type="ECO:0000256" key="7">
    <source>
        <dbReference type="ARBA" id="ARBA00022842"/>
    </source>
</evidence>
<dbReference type="GO" id="GO:0005737">
    <property type="term" value="C:cytoplasm"/>
    <property type="evidence" value="ECO:0007669"/>
    <property type="project" value="UniProtKB-ARBA"/>
</dbReference>
<evidence type="ECO:0000256" key="9">
    <source>
        <dbReference type="ARBA" id="ARBA00032380"/>
    </source>
</evidence>
<evidence type="ECO:0000256" key="2">
    <source>
        <dbReference type="ARBA" id="ARBA00006706"/>
    </source>
</evidence>
<accession>A0A0R2BDN0</accession>
<dbReference type="PATRIC" id="fig|1423733.4.peg.637"/>
<evidence type="ECO:0000256" key="12">
    <source>
        <dbReference type="RuleBase" id="RU004466"/>
    </source>
</evidence>
<keyword evidence="7" id="KW-0460">Magnesium</keyword>
<proteinExistence type="inferred from homology"/>
<dbReference type="PROSITE" id="PS00723">
    <property type="entry name" value="POLYPRENYL_SYNTHASE_1"/>
    <property type="match status" value="1"/>
</dbReference>